<sequence length="394" mass="46479">MRKSEKKGKKGTKKKKEKKKPQENKMSFAEALLAYQIQMKESQIEELLVEVKQVEDKNVRYKVRNERLKAEQSVHIKELLSEAKAQEKELEKKEVVDREQVDEVIKEKWEYIRQRQILFEELRREINGLEQQIMLAEAEKNYWLQYKNVGSCEDAKQIHHLQEEISNIKQNFTEIDEYFRRSLEKTKHEIDKETEKKMDQTKELATQDAVNYIDEESRREIKENEWLKQQVDIYRKDVHDLEVSVSKTEKENVQLINHLFDCRLRDLKISSETFLTQAGDLELPAVGFLEAFATLELETSAGEDQGHHMMLATEGDRIYVSRNRSTTLNHPLSEENNFKESLQLGPLERKRLNVMGRTKQIHKQSVDTKLSDVSDRVTWPVTPQMLKSTFPVTS</sequence>
<comment type="caution">
    <text evidence="3">The sequence shown here is derived from an EMBL/GenBank/DDBJ whole genome shotgun (WGS) entry which is preliminary data.</text>
</comment>
<evidence type="ECO:0000256" key="2">
    <source>
        <dbReference type="SAM" id="MobiDB-lite"/>
    </source>
</evidence>
<name>A0A8J6K150_ELECQ</name>
<evidence type="ECO:0000313" key="4">
    <source>
        <dbReference type="Proteomes" id="UP000770717"/>
    </source>
</evidence>
<feature type="region of interest" description="Disordered" evidence="2">
    <location>
        <begin position="1"/>
        <end position="25"/>
    </location>
</feature>
<gene>
    <name evidence="3" type="ORF">GDO78_014913</name>
</gene>
<protein>
    <recommendedName>
        <fullName evidence="5">Coiled-coil domain-containing protein 83</fullName>
    </recommendedName>
</protein>
<proteinExistence type="predicted"/>
<dbReference type="AlphaFoldDB" id="A0A8J6K150"/>
<dbReference type="PANTHER" id="PTHR21468:SF1">
    <property type="entry name" value="COILED-COIL DOMAIN-CONTAINING PROTEIN 83"/>
    <property type="match status" value="1"/>
</dbReference>
<keyword evidence="4" id="KW-1185">Reference proteome</keyword>
<dbReference type="PANTHER" id="PTHR21468">
    <property type="entry name" value="HSD9"/>
    <property type="match status" value="1"/>
</dbReference>
<feature type="coiled-coil region" evidence="1">
    <location>
        <begin position="37"/>
        <end position="139"/>
    </location>
</feature>
<dbReference type="EMBL" id="WNTK01000149">
    <property type="protein sequence ID" value="KAG9471409.1"/>
    <property type="molecule type" value="Genomic_DNA"/>
</dbReference>
<dbReference type="InterPro" id="IPR026702">
    <property type="entry name" value="CCDC83"/>
</dbReference>
<evidence type="ECO:0000256" key="1">
    <source>
        <dbReference type="SAM" id="Coils"/>
    </source>
</evidence>
<keyword evidence="1" id="KW-0175">Coiled coil</keyword>
<feature type="compositionally biased region" description="Basic residues" evidence="2">
    <location>
        <begin position="1"/>
        <end position="19"/>
    </location>
</feature>
<dbReference type="OrthoDB" id="10005859at2759"/>
<dbReference type="Proteomes" id="UP000770717">
    <property type="component" value="Unassembled WGS sequence"/>
</dbReference>
<evidence type="ECO:0008006" key="5">
    <source>
        <dbReference type="Google" id="ProtNLM"/>
    </source>
</evidence>
<organism evidence="3 4">
    <name type="scientific">Eleutherodactylus coqui</name>
    <name type="common">Puerto Rican coqui</name>
    <dbReference type="NCBI Taxonomy" id="57060"/>
    <lineage>
        <taxon>Eukaryota</taxon>
        <taxon>Metazoa</taxon>
        <taxon>Chordata</taxon>
        <taxon>Craniata</taxon>
        <taxon>Vertebrata</taxon>
        <taxon>Euteleostomi</taxon>
        <taxon>Amphibia</taxon>
        <taxon>Batrachia</taxon>
        <taxon>Anura</taxon>
        <taxon>Neobatrachia</taxon>
        <taxon>Hyloidea</taxon>
        <taxon>Eleutherodactylidae</taxon>
        <taxon>Eleutherodactylinae</taxon>
        <taxon>Eleutherodactylus</taxon>
        <taxon>Eleutherodactylus</taxon>
    </lineage>
</organism>
<accession>A0A8J6K150</accession>
<evidence type="ECO:0000313" key="3">
    <source>
        <dbReference type="EMBL" id="KAG9471409.1"/>
    </source>
</evidence>
<reference evidence="3" key="1">
    <citation type="thesis" date="2020" institute="ProQuest LLC" country="789 East Eisenhower Parkway, Ann Arbor, MI, USA">
        <title>Comparative Genomics and Chromosome Evolution.</title>
        <authorList>
            <person name="Mudd A.B."/>
        </authorList>
    </citation>
    <scope>NUCLEOTIDE SEQUENCE</scope>
    <source>
        <strain evidence="3">HN-11 Male</strain>
        <tissue evidence="3">Kidney and liver</tissue>
    </source>
</reference>